<dbReference type="SMART" id="SM01180">
    <property type="entry name" value="DWNN"/>
    <property type="match status" value="1"/>
</dbReference>
<feature type="domain" description="DWNN" evidence="1">
    <location>
        <begin position="6"/>
        <end position="79"/>
    </location>
</feature>
<keyword evidence="3" id="KW-1185">Reference proteome</keyword>
<evidence type="ECO:0000313" key="3">
    <source>
        <dbReference type="Proteomes" id="UP000789508"/>
    </source>
</evidence>
<dbReference type="Pfam" id="PF08783">
    <property type="entry name" value="DWNN"/>
    <property type="match status" value="1"/>
</dbReference>
<dbReference type="InterPro" id="IPR014891">
    <property type="entry name" value="DWNN_domain"/>
</dbReference>
<gene>
    <name evidence="2" type="ORF">ALEPTO_LOCUS9276</name>
</gene>
<sequence length="107" mass="12623">MTTGLVYYKFKSQIDHSVCEFEGTGISVFDLKKEIIIAQKMTKCTDFDLVLINPQTDEEPQPQLSFIRSFHHSPISQLLFDTMDPMLRQFVQLLSDHHRRRRYRDSS</sequence>
<organism evidence="2 3">
    <name type="scientific">Ambispora leptoticha</name>
    <dbReference type="NCBI Taxonomy" id="144679"/>
    <lineage>
        <taxon>Eukaryota</taxon>
        <taxon>Fungi</taxon>
        <taxon>Fungi incertae sedis</taxon>
        <taxon>Mucoromycota</taxon>
        <taxon>Glomeromycotina</taxon>
        <taxon>Glomeromycetes</taxon>
        <taxon>Archaeosporales</taxon>
        <taxon>Ambisporaceae</taxon>
        <taxon>Ambispora</taxon>
    </lineage>
</organism>
<accession>A0A9N9D8A2</accession>
<dbReference type="OrthoDB" id="106784at2759"/>
<comment type="caution">
    <text evidence="2">The sequence shown here is derived from an EMBL/GenBank/DDBJ whole genome shotgun (WGS) entry which is preliminary data.</text>
</comment>
<dbReference type="Proteomes" id="UP000789508">
    <property type="component" value="Unassembled WGS sequence"/>
</dbReference>
<proteinExistence type="predicted"/>
<feature type="non-terminal residue" evidence="2">
    <location>
        <position position="107"/>
    </location>
</feature>
<dbReference type="EMBL" id="CAJVPS010006789">
    <property type="protein sequence ID" value="CAG8628823.1"/>
    <property type="molecule type" value="Genomic_DNA"/>
</dbReference>
<evidence type="ECO:0000313" key="2">
    <source>
        <dbReference type="EMBL" id="CAG8628823.1"/>
    </source>
</evidence>
<dbReference type="Gene3D" id="3.10.20.90">
    <property type="entry name" value="Phosphatidylinositol 3-kinase Catalytic Subunit, Chain A, domain 1"/>
    <property type="match status" value="1"/>
</dbReference>
<name>A0A9N9D8A2_9GLOM</name>
<evidence type="ECO:0000259" key="1">
    <source>
        <dbReference type="PROSITE" id="PS51282"/>
    </source>
</evidence>
<dbReference type="GO" id="GO:0008270">
    <property type="term" value="F:zinc ion binding"/>
    <property type="evidence" value="ECO:0007669"/>
    <property type="project" value="InterPro"/>
</dbReference>
<protein>
    <submittedName>
        <fullName evidence="2">5176_t:CDS:1</fullName>
    </submittedName>
</protein>
<dbReference type="PROSITE" id="PS51282">
    <property type="entry name" value="DWNN"/>
    <property type="match status" value="1"/>
</dbReference>
<dbReference type="AlphaFoldDB" id="A0A9N9D8A2"/>
<reference evidence="2" key="1">
    <citation type="submission" date="2021-06" db="EMBL/GenBank/DDBJ databases">
        <authorList>
            <person name="Kallberg Y."/>
            <person name="Tangrot J."/>
            <person name="Rosling A."/>
        </authorList>
    </citation>
    <scope>NUCLEOTIDE SEQUENCE</scope>
    <source>
        <strain evidence="2">FL130A</strain>
    </source>
</reference>